<dbReference type="PANTHER" id="PTHR23539">
    <property type="entry name" value="MFS TRANSPORTER"/>
    <property type="match status" value="1"/>
</dbReference>
<evidence type="ECO:0000259" key="6">
    <source>
        <dbReference type="PROSITE" id="PS50850"/>
    </source>
</evidence>
<feature type="transmembrane region" description="Helical" evidence="5">
    <location>
        <begin position="21"/>
        <end position="40"/>
    </location>
</feature>
<feature type="transmembrane region" description="Helical" evidence="5">
    <location>
        <begin position="351"/>
        <end position="374"/>
    </location>
</feature>
<dbReference type="STRING" id="1505087.AYJ54_13385"/>
<dbReference type="InterPro" id="IPR011701">
    <property type="entry name" value="MFS"/>
</dbReference>
<feature type="transmembrane region" description="Helical" evidence="5">
    <location>
        <begin position="316"/>
        <end position="339"/>
    </location>
</feature>
<feature type="compositionally biased region" description="Polar residues" evidence="4">
    <location>
        <begin position="420"/>
        <end position="431"/>
    </location>
</feature>
<feature type="transmembrane region" description="Helical" evidence="5">
    <location>
        <begin position="83"/>
        <end position="101"/>
    </location>
</feature>
<evidence type="ECO:0000256" key="1">
    <source>
        <dbReference type="ARBA" id="ARBA00022692"/>
    </source>
</evidence>
<keyword evidence="1 5" id="KW-0812">Transmembrane</keyword>
<accession>A0A176YSE6</accession>
<feature type="region of interest" description="Disordered" evidence="4">
    <location>
        <begin position="407"/>
        <end position="431"/>
    </location>
</feature>
<feature type="transmembrane region" description="Helical" evidence="5">
    <location>
        <begin position="148"/>
        <end position="167"/>
    </location>
</feature>
<dbReference type="InterPro" id="IPR036259">
    <property type="entry name" value="MFS_trans_sf"/>
</dbReference>
<name>A0A176YSE6_9BRAD</name>
<dbReference type="EMBL" id="LUUB01000056">
    <property type="protein sequence ID" value="OAF09254.1"/>
    <property type="molecule type" value="Genomic_DNA"/>
</dbReference>
<evidence type="ECO:0000313" key="7">
    <source>
        <dbReference type="EMBL" id="OAF09254.1"/>
    </source>
</evidence>
<feature type="transmembrane region" description="Helical" evidence="5">
    <location>
        <begin position="263"/>
        <end position="281"/>
    </location>
</feature>
<comment type="caution">
    <text evidence="7">The sequence shown here is derived from an EMBL/GenBank/DDBJ whole genome shotgun (WGS) entry which is preliminary data.</text>
</comment>
<dbReference type="Gene3D" id="1.20.1250.20">
    <property type="entry name" value="MFS general substrate transporter like domains"/>
    <property type="match status" value="2"/>
</dbReference>
<feature type="domain" description="Major facilitator superfamily (MFS) profile" evidence="6">
    <location>
        <begin position="158"/>
        <end position="431"/>
    </location>
</feature>
<sequence length="431" mass="44686">MLTRSLASRDTARPAESLKALDWLNFFLAALLMGFGPFVAVNLAENGWAPESIGTVLTISGLAGLITQVPAGELIDIIGSKRALVAAATVAVALALTIFGLRSDFVSVAGAAIIQGGVGSVLGPSIAAISLGLVGHEALAERLGRNQRFASIGGLSAAAIMGGIGDLLSTRDIFLVAAALAMPLLWVLLRIDGADIHFGRSCGAPDHHETKPNRSSRRSLFKDVRFLAFVTCLFLFQLANAAILPQVGEQLARSEGHQSSLSISVLIVIPQIAVAMLAPWAGRIAATWGRRPLLLLGLAAVPIRSGLFALTTDPILLVIIQTLDGFSGATLGVLTALILADLTNGTGRFNLAQGLVGTFSGVGASLSTLITGAVTQRFGYAVGFVSLTAVGLLAVVIVWEFMPETKPTPVSRPSGVPGSDQEQLQSGRVGF</sequence>
<dbReference type="PANTHER" id="PTHR23539:SF1">
    <property type="entry name" value="MAJOR FACILITATOR SUPERFAMILY (MFS) PROFILE DOMAIN-CONTAINING PROTEIN"/>
    <property type="match status" value="1"/>
</dbReference>
<proteinExistence type="predicted"/>
<evidence type="ECO:0000256" key="4">
    <source>
        <dbReference type="SAM" id="MobiDB-lite"/>
    </source>
</evidence>
<dbReference type="RefSeq" id="WP_063700694.1">
    <property type="nucleotide sequence ID" value="NZ_LUUB01000056.1"/>
</dbReference>
<dbReference type="PROSITE" id="PS50850">
    <property type="entry name" value="MFS"/>
    <property type="match status" value="1"/>
</dbReference>
<feature type="transmembrane region" description="Helical" evidence="5">
    <location>
        <begin position="293"/>
        <end position="310"/>
    </location>
</feature>
<gene>
    <name evidence="7" type="ORF">AYJ54_13385</name>
</gene>
<feature type="transmembrane region" description="Helical" evidence="5">
    <location>
        <begin position="173"/>
        <end position="191"/>
    </location>
</feature>
<evidence type="ECO:0000256" key="5">
    <source>
        <dbReference type="SAM" id="Phobius"/>
    </source>
</evidence>
<organism evidence="7 8">
    <name type="scientific">Bradyrhizobium centrolobii</name>
    <dbReference type="NCBI Taxonomy" id="1505087"/>
    <lineage>
        <taxon>Bacteria</taxon>
        <taxon>Pseudomonadati</taxon>
        <taxon>Pseudomonadota</taxon>
        <taxon>Alphaproteobacteria</taxon>
        <taxon>Hyphomicrobiales</taxon>
        <taxon>Nitrobacteraceae</taxon>
        <taxon>Bradyrhizobium</taxon>
    </lineage>
</organism>
<dbReference type="AlphaFoldDB" id="A0A176YSE6"/>
<dbReference type="Pfam" id="PF07690">
    <property type="entry name" value="MFS_1"/>
    <property type="match status" value="1"/>
</dbReference>
<feature type="transmembrane region" description="Helical" evidence="5">
    <location>
        <begin position="113"/>
        <end position="136"/>
    </location>
</feature>
<dbReference type="GO" id="GO:0022857">
    <property type="term" value="F:transmembrane transporter activity"/>
    <property type="evidence" value="ECO:0007669"/>
    <property type="project" value="InterPro"/>
</dbReference>
<keyword evidence="2 5" id="KW-1133">Transmembrane helix</keyword>
<evidence type="ECO:0000256" key="2">
    <source>
        <dbReference type="ARBA" id="ARBA00022989"/>
    </source>
</evidence>
<dbReference type="InterPro" id="IPR020846">
    <property type="entry name" value="MFS_dom"/>
</dbReference>
<feature type="transmembrane region" description="Helical" evidence="5">
    <location>
        <begin position="52"/>
        <end position="71"/>
    </location>
</feature>
<feature type="transmembrane region" description="Helical" evidence="5">
    <location>
        <begin position="224"/>
        <end position="243"/>
    </location>
</feature>
<protein>
    <recommendedName>
        <fullName evidence="6">Major facilitator superfamily (MFS) profile domain-containing protein</fullName>
    </recommendedName>
</protein>
<keyword evidence="8" id="KW-1185">Reference proteome</keyword>
<evidence type="ECO:0000256" key="3">
    <source>
        <dbReference type="ARBA" id="ARBA00023136"/>
    </source>
</evidence>
<dbReference type="SUPFAM" id="SSF103473">
    <property type="entry name" value="MFS general substrate transporter"/>
    <property type="match status" value="1"/>
</dbReference>
<keyword evidence="3 5" id="KW-0472">Membrane</keyword>
<dbReference type="OrthoDB" id="9812574at2"/>
<evidence type="ECO:0000313" key="8">
    <source>
        <dbReference type="Proteomes" id="UP000076959"/>
    </source>
</evidence>
<feature type="transmembrane region" description="Helical" evidence="5">
    <location>
        <begin position="380"/>
        <end position="402"/>
    </location>
</feature>
<reference evidence="7 8" key="1">
    <citation type="submission" date="2016-03" db="EMBL/GenBank/DDBJ databases">
        <title>Draft Genome Sequence of the Strain BR 10245 (Bradyrhizobium sp.) isolated from nodules of Centrolobium paraense.</title>
        <authorList>
            <person name="Simoes-Araujo J.L.Sr."/>
            <person name="Barauna A.C."/>
            <person name="Silva K."/>
            <person name="Zilli J.E."/>
        </authorList>
    </citation>
    <scope>NUCLEOTIDE SEQUENCE [LARGE SCALE GENOMIC DNA]</scope>
    <source>
        <strain evidence="7 8">BR 10245</strain>
    </source>
</reference>
<dbReference type="Proteomes" id="UP000076959">
    <property type="component" value="Unassembled WGS sequence"/>
</dbReference>